<name>A0A914V2K8_9BILA</name>
<feature type="region of interest" description="Disordered" evidence="1">
    <location>
        <begin position="171"/>
        <end position="200"/>
    </location>
</feature>
<dbReference type="Proteomes" id="UP000887566">
    <property type="component" value="Unplaced"/>
</dbReference>
<keyword evidence="2" id="KW-1185">Reference proteome</keyword>
<organism evidence="2 3">
    <name type="scientific">Plectus sambesii</name>
    <dbReference type="NCBI Taxonomy" id="2011161"/>
    <lineage>
        <taxon>Eukaryota</taxon>
        <taxon>Metazoa</taxon>
        <taxon>Ecdysozoa</taxon>
        <taxon>Nematoda</taxon>
        <taxon>Chromadorea</taxon>
        <taxon>Plectida</taxon>
        <taxon>Plectina</taxon>
        <taxon>Plectoidea</taxon>
        <taxon>Plectidae</taxon>
        <taxon>Plectus</taxon>
    </lineage>
</organism>
<dbReference type="AlphaFoldDB" id="A0A914V2K8"/>
<evidence type="ECO:0000256" key="1">
    <source>
        <dbReference type="SAM" id="MobiDB-lite"/>
    </source>
</evidence>
<sequence length="288" mass="31796">MNFRFPQCVATPLAQLVTTISKDGLKMMTDMLLWNPEKRPTAANSLKYKYFQVGQKLGAPIAIVQPQIAVKMPAQDPKSAIIDRKPSAESTQSDSKLVVRRAPNKAGNTVDDILGGNGAFKANNGAKTDRSAPVAAQKPPEKPKMERQFNRNISLTKSTNLFDKKIDMETSSLPAKPDKSMVGNDKNGRIISAQPKKSPMNAKELYLSKSRYVPGVHTQEHKSLDPSGLKNAFPQQQQRSSVQARFEYAYGYVPSFGAPFHMTKAQQQNPKPPSGRTDWSAKYGNKSM</sequence>
<reference evidence="3" key="1">
    <citation type="submission" date="2022-11" db="UniProtKB">
        <authorList>
            <consortium name="WormBaseParasite"/>
        </authorList>
    </citation>
    <scope>IDENTIFICATION</scope>
</reference>
<accession>A0A914V2K8</accession>
<evidence type="ECO:0000313" key="2">
    <source>
        <dbReference type="Proteomes" id="UP000887566"/>
    </source>
</evidence>
<dbReference type="Gene3D" id="1.10.510.10">
    <property type="entry name" value="Transferase(Phosphotransferase) domain 1"/>
    <property type="match status" value="1"/>
</dbReference>
<protein>
    <submittedName>
        <fullName evidence="3">Uncharacterized protein</fullName>
    </submittedName>
</protein>
<proteinExistence type="predicted"/>
<feature type="region of interest" description="Disordered" evidence="1">
    <location>
        <begin position="263"/>
        <end position="288"/>
    </location>
</feature>
<evidence type="ECO:0000313" key="3">
    <source>
        <dbReference type="WBParaSite" id="PSAMB.scaffold1409size31871.g13038.t1"/>
    </source>
</evidence>
<feature type="region of interest" description="Disordered" evidence="1">
    <location>
        <begin position="122"/>
        <end position="145"/>
    </location>
</feature>
<feature type="region of interest" description="Disordered" evidence="1">
    <location>
        <begin position="219"/>
        <end position="238"/>
    </location>
</feature>
<dbReference type="WBParaSite" id="PSAMB.scaffold1409size31871.g13038.t1">
    <property type="protein sequence ID" value="PSAMB.scaffold1409size31871.g13038.t1"/>
    <property type="gene ID" value="PSAMB.scaffold1409size31871.g13038"/>
</dbReference>